<comment type="catalytic activity">
    <reaction evidence="25">
        <text>guanosine(37) in tRNA + S-adenosyl-L-methionine = N(1)-methylguanosine(37) in tRNA + S-adenosyl-L-homocysteine + H(+)</text>
        <dbReference type="Rhea" id="RHEA:36899"/>
        <dbReference type="Rhea" id="RHEA-COMP:10145"/>
        <dbReference type="Rhea" id="RHEA-COMP:10147"/>
        <dbReference type="ChEBI" id="CHEBI:15378"/>
        <dbReference type="ChEBI" id="CHEBI:57856"/>
        <dbReference type="ChEBI" id="CHEBI:59789"/>
        <dbReference type="ChEBI" id="CHEBI:73542"/>
        <dbReference type="ChEBI" id="CHEBI:74269"/>
        <dbReference type="EC" id="2.1.1.228"/>
    </reaction>
</comment>
<evidence type="ECO:0000256" key="4">
    <source>
        <dbReference type="ARBA" id="ARBA00007630"/>
    </source>
</evidence>
<dbReference type="InterPro" id="IPR002649">
    <property type="entry name" value="tRNA_m1G_MeTrfase_TrmD"/>
</dbReference>
<comment type="subcellular location">
    <subcellularLocation>
        <location evidence="2">Cytoplasm</location>
    </subcellularLocation>
</comment>
<dbReference type="Pfam" id="PF01746">
    <property type="entry name" value="tRNA_m1G_MT"/>
    <property type="match status" value="1"/>
</dbReference>
<evidence type="ECO:0000256" key="22">
    <source>
        <dbReference type="ARBA" id="ARBA00032931"/>
    </source>
</evidence>
<evidence type="ECO:0000256" key="7">
    <source>
        <dbReference type="ARBA" id="ARBA00012807"/>
    </source>
</evidence>
<dbReference type="InterPro" id="IPR016169">
    <property type="entry name" value="FAD-bd_PCMH_sub2"/>
</dbReference>
<comment type="pathway">
    <text evidence="3">Purine metabolism; IMP biosynthesis via de novo pathway; 5-amino-1-(5-phospho-D-ribosyl)imidazole from N(2)-formyl-N(1)-(5-phospho-D-ribosyl)glycinamide: step 2/2.</text>
</comment>
<keyword evidence="17" id="KW-0547">Nucleotide-binding</keyword>
<evidence type="ECO:0000256" key="1">
    <source>
        <dbReference type="ARBA" id="ARBA00002634"/>
    </source>
</evidence>
<keyword evidence="19" id="KW-0067">ATP-binding</keyword>
<dbReference type="GO" id="GO:0004641">
    <property type="term" value="F:phosphoribosylformylglycinamidine cyclo-ligase activity"/>
    <property type="evidence" value="ECO:0007669"/>
    <property type="project" value="UniProtKB-EC"/>
</dbReference>
<evidence type="ECO:0000256" key="2">
    <source>
        <dbReference type="ARBA" id="ARBA00004496"/>
    </source>
</evidence>
<dbReference type="EnsemblMetazoa" id="GAUT039664-RA">
    <property type="protein sequence ID" value="GAUT039664-PA"/>
    <property type="gene ID" value="GAUT039664"/>
</dbReference>
<keyword evidence="12" id="KW-0436">Ligase</keyword>
<dbReference type="Gene3D" id="1.10.1270.20">
    <property type="entry name" value="tRNA(m1g37)methyltransferase, domain 2"/>
    <property type="match status" value="1"/>
</dbReference>
<evidence type="ECO:0000256" key="20">
    <source>
        <dbReference type="ARBA" id="ARBA00029736"/>
    </source>
</evidence>
<evidence type="ECO:0000256" key="10">
    <source>
        <dbReference type="ARBA" id="ARBA00020367"/>
    </source>
</evidence>
<dbReference type="GO" id="GO:0005524">
    <property type="term" value="F:ATP binding"/>
    <property type="evidence" value="ECO:0007669"/>
    <property type="project" value="UniProtKB-KW"/>
</dbReference>
<accession>A0A1A9VK70</accession>
<protein>
    <recommendedName>
        <fullName evidence="10">Phosphoribosylformylglycinamidine cyclo-ligase</fullName>
        <ecNumber evidence="7">2.1.1.228</ecNumber>
        <ecNumber evidence="8">6.3.3.1</ecNumber>
    </recommendedName>
    <alternativeName>
        <fullName evidence="22">AIR synthase</fullName>
    </alternativeName>
    <alternativeName>
        <fullName evidence="23">AIRS</fullName>
    </alternativeName>
    <alternativeName>
        <fullName evidence="20">M1G-methyltransferase</fullName>
    </alternativeName>
    <alternativeName>
        <fullName evidence="21">Phosphoribosyl-aminoimidazole synthetase</fullName>
    </alternativeName>
    <alternativeName>
        <fullName evidence="9">tRNA (guanine-N(1)-)-methyltransferase</fullName>
    </alternativeName>
    <alternativeName>
        <fullName evidence="24">tRNA [GM37] methyltransferase</fullName>
    </alternativeName>
</protein>
<dbReference type="SMART" id="SM01091">
    <property type="entry name" value="CorC_HlyC"/>
    <property type="match status" value="1"/>
</dbReference>
<dbReference type="Pfam" id="PF03471">
    <property type="entry name" value="CorC_HlyC"/>
    <property type="match status" value="1"/>
</dbReference>
<evidence type="ECO:0000256" key="18">
    <source>
        <dbReference type="ARBA" id="ARBA00022755"/>
    </source>
</evidence>
<dbReference type="InterPro" id="IPR029028">
    <property type="entry name" value="Alpha/beta_knot_MTases"/>
</dbReference>
<evidence type="ECO:0000256" key="17">
    <source>
        <dbReference type="ARBA" id="ARBA00022741"/>
    </source>
</evidence>
<comment type="subunit">
    <text evidence="6">Homodimer.</text>
</comment>
<keyword evidence="13" id="KW-0489">Methyltransferase</keyword>
<keyword evidence="15" id="KW-0949">S-adenosyl-L-methionine</keyword>
<dbReference type="PROSITE" id="PS51371">
    <property type="entry name" value="CBS"/>
    <property type="match status" value="1"/>
</dbReference>
<comment type="similarity">
    <text evidence="5">Belongs to the AIR synthase family.</text>
</comment>
<comment type="similarity">
    <text evidence="4">Belongs to the RNA methyltransferase TrmD family.</text>
</comment>
<evidence type="ECO:0000256" key="9">
    <source>
        <dbReference type="ARBA" id="ARBA00014679"/>
    </source>
</evidence>
<comment type="function">
    <text evidence="1">Specifically methylates guanosine-37 in various tRNAs.</text>
</comment>
<dbReference type="PANTHER" id="PTHR10520">
    <property type="entry name" value="TRIFUNCTIONAL PURINE BIOSYNTHETIC PROTEIN ADENOSINE-3-RELATED"/>
    <property type="match status" value="1"/>
</dbReference>
<dbReference type="Gene3D" id="3.30.465.10">
    <property type="match status" value="1"/>
</dbReference>
<keyword evidence="30" id="KW-1185">Reference proteome</keyword>
<dbReference type="InterPro" id="IPR000644">
    <property type="entry name" value="CBS_dom"/>
</dbReference>
<organism evidence="29 30">
    <name type="scientific">Glossina austeni</name>
    <name type="common">Savannah tsetse fly</name>
    <dbReference type="NCBI Taxonomy" id="7395"/>
    <lineage>
        <taxon>Eukaryota</taxon>
        <taxon>Metazoa</taxon>
        <taxon>Ecdysozoa</taxon>
        <taxon>Arthropoda</taxon>
        <taxon>Hexapoda</taxon>
        <taxon>Insecta</taxon>
        <taxon>Pterygota</taxon>
        <taxon>Neoptera</taxon>
        <taxon>Endopterygota</taxon>
        <taxon>Diptera</taxon>
        <taxon>Brachycera</taxon>
        <taxon>Muscomorpha</taxon>
        <taxon>Hippoboscoidea</taxon>
        <taxon>Glossinidae</taxon>
        <taxon>Glossina</taxon>
    </lineage>
</organism>
<dbReference type="Gene3D" id="3.40.1280.10">
    <property type="match status" value="1"/>
</dbReference>
<dbReference type="GO" id="GO:0005829">
    <property type="term" value="C:cytosol"/>
    <property type="evidence" value="ECO:0007669"/>
    <property type="project" value="TreeGrafter"/>
</dbReference>
<evidence type="ECO:0000256" key="26">
    <source>
        <dbReference type="ARBA" id="ARBA00049057"/>
    </source>
</evidence>
<dbReference type="PANTHER" id="PTHR10520:SF12">
    <property type="entry name" value="TRIFUNCTIONAL PURINE BIOSYNTHETIC PROTEIN ADENOSINE-3"/>
    <property type="match status" value="1"/>
</dbReference>
<dbReference type="InterPro" id="IPR005170">
    <property type="entry name" value="Transptr-assoc_dom"/>
</dbReference>
<dbReference type="FunFam" id="3.30.1330.10:FF:000001">
    <property type="entry name" value="Phosphoribosylformylglycinamidine cyclo-ligase"/>
    <property type="match status" value="1"/>
</dbReference>
<dbReference type="SUPFAM" id="SSF54631">
    <property type="entry name" value="CBS-domain pair"/>
    <property type="match status" value="1"/>
</dbReference>
<dbReference type="InterPro" id="IPR016009">
    <property type="entry name" value="tRNA_MeTrfase_TRMD/TRM10"/>
</dbReference>
<dbReference type="VEuPathDB" id="VectorBase:GAUT039664"/>
<dbReference type="Gene3D" id="3.10.580.10">
    <property type="entry name" value="CBS-domain"/>
    <property type="match status" value="1"/>
</dbReference>
<dbReference type="GO" id="GO:0052906">
    <property type="term" value="F:tRNA (guanine(37)-N1)-methyltransferase activity"/>
    <property type="evidence" value="ECO:0007669"/>
    <property type="project" value="UniProtKB-EC"/>
</dbReference>
<evidence type="ECO:0000256" key="5">
    <source>
        <dbReference type="ARBA" id="ARBA00010280"/>
    </source>
</evidence>
<dbReference type="STRING" id="7395.A0A1A9VK70"/>
<dbReference type="NCBIfam" id="NF000648">
    <property type="entry name" value="PRK00026.1"/>
    <property type="match status" value="1"/>
</dbReference>
<dbReference type="GO" id="GO:0032259">
    <property type="term" value="P:methylation"/>
    <property type="evidence" value="ECO:0007669"/>
    <property type="project" value="UniProtKB-KW"/>
</dbReference>
<evidence type="ECO:0000256" key="27">
    <source>
        <dbReference type="PROSITE-ProRule" id="PRU00703"/>
    </source>
</evidence>
<dbReference type="GO" id="GO:0046084">
    <property type="term" value="P:adenine biosynthetic process"/>
    <property type="evidence" value="ECO:0007669"/>
    <property type="project" value="TreeGrafter"/>
</dbReference>
<dbReference type="AlphaFoldDB" id="A0A1A9VK70"/>
<keyword evidence="27" id="KW-0129">CBS domain</keyword>
<dbReference type="Pfam" id="PF00586">
    <property type="entry name" value="AIRS"/>
    <property type="match status" value="1"/>
</dbReference>
<dbReference type="InterPro" id="IPR036921">
    <property type="entry name" value="PurM-like_N_sf"/>
</dbReference>
<dbReference type="SUPFAM" id="SSF56042">
    <property type="entry name" value="PurM C-terminal domain-like"/>
    <property type="match status" value="1"/>
</dbReference>
<dbReference type="NCBIfam" id="TIGR00878">
    <property type="entry name" value="purM"/>
    <property type="match status" value="1"/>
</dbReference>
<dbReference type="UniPathway" id="UPA00074">
    <property type="reaction ID" value="UER00129"/>
</dbReference>
<keyword evidence="11" id="KW-0963">Cytoplasm</keyword>
<name>A0A1A9VK70_GLOAU</name>
<sequence>MDADNPGAEFSFFTIKSLRLLKILVLSSKKLWSPFNAAAAAACAIEFGFPADLGNPIIGKSENLSLIAKVLFSGPHCAGNSRHNPKHQLLLKCLKKLSPHPRQILSLAVTDKNFNLRNIIQSVIFVPPSMKTTNLFVRMKSSKSYLAIVLDEYGGTDGLISMTDLIEELIPNIDSENEINSEYTITELSQNKFEVSARVLIKDIEENLKIELCDPEEDYVTLGGLILSIAGKVPSVDEVIKYKNGMKFIIKDANERYINKISVRLFSTRIMNTYIRSGINLELYNKLIKEVKPIAQETTREEVISEIGSFSALFDFAALSKKYDHPVLVSSTDGVGTKLLIAQEVNRHNTIGIDLVAMCVNDLLAQGATPLFFLDYFATGVLSKDVLLSVVQGIAKGCKQAKIALVGGETAEMPGMYDNNHYDLAGFVVGVVDRKQILPSCSMMKVGDYIVGLESSGIHSNGFSLVRHIFKGLGINYNDSSPWNNQLWKEVLLEPTKIYVDSLLPIMPKVKGIAHITGGGLIDNIPRILPKNLFANIDINSWKWPDIFLWLTKEGKIEKKEMLKTFNCGIGMVLIVSPENMQNVKNHFQKRGEKIEIIGKLDEACNPPLDRVVFRDASLSPSLILKRLQKLPAATFLTTTSRDKHSTVDDVPYGGGAGMVMRSDVIGDAVDSMLSVHKNTKFIYMTPSGTKFNQNIARELLEFPHITILCGRFEGIDQRIIDAYTPYELSIGDYILSGGEPAVMVVLDACIRLLPGVVNNTDSITEESFNYGGGILEYPQYTRPEQWKGYKVPEVLLSGNHKKISDWRQKQSHVITKKRRPELLNGEINDKFT</sequence>
<evidence type="ECO:0000256" key="25">
    <source>
        <dbReference type="ARBA" id="ARBA00047783"/>
    </source>
</evidence>
<dbReference type="Gene3D" id="3.30.1330.10">
    <property type="entry name" value="PurM-like, N-terminal domain"/>
    <property type="match status" value="1"/>
</dbReference>
<keyword evidence="16" id="KW-0819">tRNA processing</keyword>
<keyword evidence="18" id="KW-0658">Purine biosynthesis</keyword>
<reference evidence="29" key="1">
    <citation type="submission" date="2020-05" db="UniProtKB">
        <authorList>
            <consortium name="EnsemblMetazoa"/>
        </authorList>
    </citation>
    <scope>IDENTIFICATION</scope>
    <source>
        <strain evidence="29">TTRI</strain>
    </source>
</reference>
<dbReference type="GO" id="GO:0008033">
    <property type="term" value="P:tRNA processing"/>
    <property type="evidence" value="ECO:0007669"/>
    <property type="project" value="UniProtKB-KW"/>
</dbReference>
<evidence type="ECO:0000256" key="14">
    <source>
        <dbReference type="ARBA" id="ARBA00022679"/>
    </source>
</evidence>
<dbReference type="InterPro" id="IPR036318">
    <property type="entry name" value="FAD-bd_PCMH-like_sf"/>
</dbReference>
<evidence type="ECO:0000256" key="12">
    <source>
        <dbReference type="ARBA" id="ARBA00022598"/>
    </source>
</evidence>
<dbReference type="InterPro" id="IPR023148">
    <property type="entry name" value="tRNA_m1G_MeTrfase_C_sf"/>
</dbReference>
<dbReference type="SUPFAM" id="SSF75217">
    <property type="entry name" value="alpha/beta knot"/>
    <property type="match status" value="1"/>
</dbReference>
<evidence type="ECO:0000256" key="23">
    <source>
        <dbReference type="ARBA" id="ARBA00033093"/>
    </source>
</evidence>
<dbReference type="EC" id="6.3.3.1" evidence="8"/>
<evidence type="ECO:0000256" key="24">
    <source>
        <dbReference type="ARBA" id="ARBA00033392"/>
    </source>
</evidence>
<proteinExistence type="inferred from homology"/>
<dbReference type="InterPro" id="IPR036676">
    <property type="entry name" value="PurM-like_C_sf"/>
</dbReference>
<evidence type="ECO:0000256" key="6">
    <source>
        <dbReference type="ARBA" id="ARBA00011738"/>
    </source>
</evidence>
<evidence type="ECO:0000256" key="19">
    <source>
        <dbReference type="ARBA" id="ARBA00022840"/>
    </source>
</evidence>
<dbReference type="FunFam" id="3.90.650.10:FF:000011">
    <property type="entry name" value="Phosphoribosylformylglycinamidine cyclo-ligase"/>
    <property type="match status" value="1"/>
</dbReference>
<dbReference type="NCBIfam" id="TIGR00088">
    <property type="entry name" value="trmD"/>
    <property type="match status" value="1"/>
</dbReference>
<dbReference type="InterPro" id="IPR029026">
    <property type="entry name" value="tRNA_m1G_MTases_N"/>
</dbReference>
<dbReference type="HAMAP" id="MF_00605">
    <property type="entry name" value="TrmD"/>
    <property type="match status" value="1"/>
</dbReference>
<dbReference type="CDD" id="cd02196">
    <property type="entry name" value="PurM"/>
    <property type="match status" value="1"/>
</dbReference>
<evidence type="ECO:0000256" key="11">
    <source>
        <dbReference type="ARBA" id="ARBA00022490"/>
    </source>
</evidence>
<dbReference type="GO" id="GO:0004637">
    <property type="term" value="F:phosphoribosylamine-glycine ligase activity"/>
    <property type="evidence" value="ECO:0007669"/>
    <property type="project" value="TreeGrafter"/>
</dbReference>
<dbReference type="InterPro" id="IPR004733">
    <property type="entry name" value="PurM_cligase"/>
</dbReference>
<dbReference type="SUPFAM" id="SSF56176">
    <property type="entry name" value="FAD-binding/transporter-associated domain-like"/>
    <property type="match status" value="1"/>
</dbReference>
<dbReference type="GO" id="GO:0050660">
    <property type="term" value="F:flavin adenine dinucleotide binding"/>
    <property type="evidence" value="ECO:0007669"/>
    <property type="project" value="InterPro"/>
</dbReference>
<dbReference type="InterPro" id="IPR010918">
    <property type="entry name" value="PurM-like_C_dom"/>
</dbReference>
<dbReference type="SUPFAM" id="SSF55326">
    <property type="entry name" value="PurM N-terminal domain-like"/>
    <property type="match status" value="1"/>
</dbReference>
<dbReference type="Pfam" id="PF02769">
    <property type="entry name" value="AIRS_C"/>
    <property type="match status" value="1"/>
</dbReference>
<comment type="catalytic activity">
    <reaction evidence="26">
        <text>2-formamido-N(1)-(5-O-phospho-beta-D-ribosyl)acetamidine + ATP = 5-amino-1-(5-phospho-beta-D-ribosyl)imidazole + ADP + phosphate + H(+)</text>
        <dbReference type="Rhea" id="RHEA:23032"/>
        <dbReference type="ChEBI" id="CHEBI:15378"/>
        <dbReference type="ChEBI" id="CHEBI:30616"/>
        <dbReference type="ChEBI" id="CHEBI:43474"/>
        <dbReference type="ChEBI" id="CHEBI:137981"/>
        <dbReference type="ChEBI" id="CHEBI:147287"/>
        <dbReference type="ChEBI" id="CHEBI:456216"/>
        <dbReference type="EC" id="6.3.3.1"/>
    </reaction>
</comment>
<dbReference type="InterPro" id="IPR046342">
    <property type="entry name" value="CBS_dom_sf"/>
</dbReference>
<dbReference type="EC" id="2.1.1.228" evidence="7"/>
<dbReference type="GO" id="GO:0006189">
    <property type="term" value="P:'de novo' IMP biosynthetic process"/>
    <property type="evidence" value="ECO:0007669"/>
    <property type="project" value="UniProtKB-UniPathway"/>
</dbReference>
<evidence type="ECO:0000313" key="29">
    <source>
        <dbReference type="EnsemblMetazoa" id="GAUT039664-PA"/>
    </source>
</evidence>
<evidence type="ECO:0000256" key="21">
    <source>
        <dbReference type="ARBA" id="ARBA00031908"/>
    </source>
</evidence>
<evidence type="ECO:0000313" key="30">
    <source>
        <dbReference type="Proteomes" id="UP000078200"/>
    </source>
</evidence>
<dbReference type="Proteomes" id="UP000078200">
    <property type="component" value="Unassembled WGS sequence"/>
</dbReference>
<feature type="domain" description="CBS" evidence="28">
    <location>
        <begin position="119"/>
        <end position="175"/>
    </location>
</feature>
<dbReference type="HAMAP" id="MF_00741">
    <property type="entry name" value="AIRS"/>
    <property type="match status" value="1"/>
</dbReference>
<evidence type="ECO:0000256" key="16">
    <source>
        <dbReference type="ARBA" id="ARBA00022694"/>
    </source>
</evidence>
<evidence type="ECO:0000256" key="3">
    <source>
        <dbReference type="ARBA" id="ARBA00004686"/>
    </source>
</evidence>
<dbReference type="InterPro" id="IPR016188">
    <property type="entry name" value="PurM-like_N"/>
</dbReference>
<dbReference type="Gene3D" id="3.90.650.10">
    <property type="entry name" value="PurM-like C-terminal domain"/>
    <property type="match status" value="1"/>
</dbReference>
<evidence type="ECO:0000256" key="8">
    <source>
        <dbReference type="ARBA" id="ARBA00013047"/>
    </source>
</evidence>
<evidence type="ECO:0000259" key="28">
    <source>
        <dbReference type="PROSITE" id="PS51371"/>
    </source>
</evidence>
<evidence type="ECO:0000256" key="13">
    <source>
        <dbReference type="ARBA" id="ARBA00022603"/>
    </source>
</evidence>
<dbReference type="CDD" id="cd18080">
    <property type="entry name" value="TrmD-like"/>
    <property type="match status" value="1"/>
</dbReference>
<evidence type="ECO:0000256" key="15">
    <source>
        <dbReference type="ARBA" id="ARBA00022691"/>
    </source>
</evidence>
<keyword evidence="14" id="KW-0808">Transferase</keyword>